<keyword evidence="1" id="KW-0812">Transmembrane</keyword>
<dbReference type="EMBL" id="BMEX01000008">
    <property type="protein sequence ID" value="GGA50099.1"/>
    <property type="molecule type" value="Genomic_DNA"/>
</dbReference>
<evidence type="ECO:0000313" key="3">
    <source>
        <dbReference type="Proteomes" id="UP000617979"/>
    </source>
</evidence>
<feature type="transmembrane region" description="Helical" evidence="1">
    <location>
        <begin position="171"/>
        <end position="191"/>
    </location>
</feature>
<feature type="transmembrane region" description="Helical" evidence="1">
    <location>
        <begin position="89"/>
        <end position="112"/>
    </location>
</feature>
<evidence type="ECO:0000256" key="1">
    <source>
        <dbReference type="SAM" id="Phobius"/>
    </source>
</evidence>
<proteinExistence type="predicted"/>
<organism evidence="2 3">
    <name type="scientific">Kroppenstedtia guangzhouensis</name>
    <dbReference type="NCBI Taxonomy" id="1274356"/>
    <lineage>
        <taxon>Bacteria</taxon>
        <taxon>Bacillati</taxon>
        <taxon>Bacillota</taxon>
        <taxon>Bacilli</taxon>
        <taxon>Bacillales</taxon>
        <taxon>Thermoactinomycetaceae</taxon>
        <taxon>Kroppenstedtia</taxon>
    </lineage>
</organism>
<evidence type="ECO:0008006" key="4">
    <source>
        <dbReference type="Google" id="ProtNLM"/>
    </source>
</evidence>
<evidence type="ECO:0000313" key="2">
    <source>
        <dbReference type="EMBL" id="GGA50099.1"/>
    </source>
</evidence>
<comment type="caution">
    <text evidence="2">The sequence shown here is derived from an EMBL/GenBank/DDBJ whole genome shotgun (WGS) entry which is preliminary data.</text>
</comment>
<protein>
    <recommendedName>
        <fullName evidence="4">ABC-2 type transport system permease protein</fullName>
    </recommendedName>
</protein>
<sequence length="249" mass="28712">MTVSPWRSLLNKDFRLALPWFLGGLGLIIAFDLWFSRASLLGTRLAFSSMLVFAHFIYFPVYLFISLWLEGKQIHLWLYNPCPAWQLILSKLVVGIPFTLLSLGVSGLYPIYLVLGPMNLFGNNPTLDPTAFWSDVGLIVLTILWTSFHLGFFLLAVWSVHRWLRTYMGKWSWVITTVGTLAFLYLLTQWVTSPLHASLFQWGPSAEWKLLGDNRGFEPVYTGEILSDLLMTFAFFFLAQWILEKRMEV</sequence>
<keyword evidence="3" id="KW-1185">Reference proteome</keyword>
<reference evidence="3" key="1">
    <citation type="journal article" date="2019" name="Int. J. Syst. Evol. Microbiol.">
        <title>The Global Catalogue of Microorganisms (GCM) 10K type strain sequencing project: providing services to taxonomists for standard genome sequencing and annotation.</title>
        <authorList>
            <consortium name="The Broad Institute Genomics Platform"/>
            <consortium name="The Broad Institute Genome Sequencing Center for Infectious Disease"/>
            <person name="Wu L."/>
            <person name="Ma J."/>
        </authorList>
    </citation>
    <scope>NUCLEOTIDE SEQUENCE [LARGE SCALE GENOMIC DNA]</scope>
    <source>
        <strain evidence="3">CGMCC 1.12404</strain>
    </source>
</reference>
<name>A0ABQ1GUH0_9BACL</name>
<feature type="transmembrane region" description="Helical" evidence="1">
    <location>
        <begin position="47"/>
        <end position="69"/>
    </location>
</feature>
<keyword evidence="1" id="KW-0472">Membrane</keyword>
<dbReference type="RefSeq" id="WP_188432770.1">
    <property type="nucleotide sequence ID" value="NZ_BMEX01000008.1"/>
</dbReference>
<accession>A0ABQ1GUH0</accession>
<feature type="transmembrane region" description="Helical" evidence="1">
    <location>
        <begin position="16"/>
        <end position="35"/>
    </location>
</feature>
<dbReference type="Proteomes" id="UP000617979">
    <property type="component" value="Unassembled WGS sequence"/>
</dbReference>
<feature type="transmembrane region" description="Helical" evidence="1">
    <location>
        <begin position="132"/>
        <end position="159"/>
    </location>
</feature>
<gene>
    <name evidence="2" type="ORF">GCM10007416_24060</name>
</gene>
<feature type="transmembrane region" description="Helical" evidence="1">
    <location>
        <begin position="225"/>
        <end position="243"/>
    </location>
</feature>
<keyword evidence="1" id="KW-1133">Transmembrane helix</keyword>